<protein>
    <submittedName>
        <fullName evidence="5">Fungal-specific transcription factor domain-containing protein</fullName>
    </submittedName>
</protein>
<evidence type="ECO:0000313" key="5">
    <source>
        <dbReference type="EMBL" id="KAH7303875.1"/>
    </source>
</evidence>
<sequence length="645" mass="73273">MDDVVADTPNGGRSWPDDTERPASRHTSHPRPEVGETTAQSSESPLQHGSNHFRERLGTQPVQYICSLDELDGATAQLCGMSAELDPWLLRHGKYNEYGMRRLQRIHVRNVGGVPVQGLVPVHFIVADESLPEVSRERSAAGYPTDQAARRWELEQLIPFAHGTRLISLFLKFVFPMLPILSHFQFNKQMAEQKVPTVLLAAIYASALPYTVHDSVLFDMVSLNNSLSNQLWEIVYRQIHEDLSNPKLAILQASLLYLQRMPSHNQRGQEDTPAQLSFLGSTVALAMSLGLHLNPQPWGIPAWEKRLRKRLWWAVYMQDKWTSLLLGRPPIIRQDEWDVEDLDEADLEIQQDGASDSLISLSWPRRDAIFSHIVRLAQLVEYIHQTFYTLKAAQKLSEDFRASIDSARPIRQALQTWYSGLPEELRLKTQPEGHIAHSRRQGVAALHFCYLTLELFLYRAILRPLARSPPPPPVSHEEPCLNTSAEYLMPGQSTSPWFLDDLTLDNLRFDQLPPLDFAEFGEAAEVTLSAAERCAGIIVNFVGTLRAQDFDVLWYPWIRVCFATVTSFITLLLVQSPTSRHAMRSKELLDKWYSVLRCQHKSHEALMTLGLVRLHSLEAEELDRVFTLSPSAIHMLQGGIGQQEI</sequence>
<feature type="region of interest" description="Disordered" evidence="2">
    <location>
        <begin position="1"/>
        <end position="52"/>
    </location>
</feature>
<dbReference type="GO" id="GO:0008270">
    <property type="term" value="F:zinc ion binding"/>
    <property type="evidence" value="ECO:0007669"/>
    <property type="project" value="InterPro"/>
</dbReference>
<dbReference type="Proteomes" id="UP000813444">
    <property type="component" value="Unassembled WGS sequence"/>
</dbReference>
<keyword evidence="3" id="KW-1133">Transmembrane helix</keyword>
<dbReference type="InterPro" id="IPR007219">
    <property type="entry name" value="XnlR_reg_dom"/>
</dbReference>
<evidence type="ECO:0000256" key="3">
    <source>
        <dbReference type="SAM" id="Phobius"/>
    </source>
</evidence>
<dbReference type="CDD" id="cd12148">
    <property type="entry name" value="fungal_TF_MHR"/>
    <property type="match status" value="1"/>
</dbReference>
<dbReference type="GO" id="GO:0006351">
    <property type="term" value="P:DNA-templated transcription"/>
    <property type="evidence" value="ECO:0007669"/>
    <property type="project" value="InterPro"/>
</dbReference>
<gene>
    <name evidence="5" type="ORF">B0I35DRAFT_383529</name>
</gene>
<comment type="caution">
    <text evidence="5">The sequence shown here is derived from an EMBL/GenBank/DDBJ whole genome shotgun (WGS) entry which is preliminary data.</text>
</comment>
<feature type="transmembrane region" description="Helical" evidence="3">
    <location>
        <begin position="554"/>
        <end position="574"/>
    </location>
</feature>
<evidence type="ECO:0000313" key="6">
    <source>
        <dbReference type="Proteomes" id="UP000813444"/>
    </source>
</evidence>
<keyword evidence="6" id="KW-1185">Reference proteome</keyword>
<reference evidence="5" key="1">
    <citation type="journal article" date="2021" name="Nat. Commun.">
        <title>Genetic determinants of endophytism in the Arabidopsis root mycobiome.</title>
        <authorList>
            <person name="Mesny F."/>
            <person name="Miyauchi S."/>
            <person name="Thiergart T."/>
            <person name="Pickel B."/>
            <person name="Atanasova L."/>
            <person name="Karlsson M."/>
            <person name="Huettel B."/>
            <person name="Barry K.W."/>
            <person name="Haridas S."/>
            <person name="Chen C."/>
            <person name="Bauer D."/>
            <person name="Andreopoulos W."/>
            <person name="Pangilinan J."/>
            <person name="LaButti K."/>
            <person name="Riley R."/>
            <person name="Lipzen A."/>
            <person name="Clum A."/>
            <person name="Drula E."/>
            <person name="Henrissat B."/>
            <person name="Kohler A."/>
            <person name="Grigoriev I.V."/>
            <person name="Martin F.M."/>
            <person name="Hacquard S."/>
        </authorList>
    </citation>
    <scope>NUCLEOTIDE SEQUENCE</scope>
    <source>
        <strain evidence="5">MPI-CAGE-CH-0235</strain>
    </source>
</reference>
<dbReference type="SMART" id="SM00906">
    <property type="entry name" value="Fungal_trans"/>
    <property type="match status" value="1"/>
</dbReference>
<feature type="domain" description="Xylanolytic transcriptional activator regulatory" evidence="4">
    <location>
        <begin position="275"/>
        <end position="348"/>
    </location>
</feature>
<dbReference type="GO" id="GO:0001080">
    <property type="term" value="P:nitrogen catabolite activation of transcription from RNA polymerase II promoter"/>
    <property type="evidence" value="ECO:0007669"/>
    <property type="project" value="TreeGrafter"/>
</dbReference>
<proteinExistence type="predicted"/>
<dbReference type="GO" id="GO:0005634">
    <property type="term" value="C:nucleus"/>
    <property type="evidence" value="ECO:0007669"/>
    <property type="project" value="TreeGrafter"/>
</dbReference>
<keyword evidence="1" id="KW-0539">Nucleus</keyword>
<dbReference type="Pfam" id="PF04082">
    <property type="entry name" value="Fungal_trans"/>
    <property type="match status" value="1"/>
</dbReference>
<dbReference type="InterPro" id="IPR050797">
    <property type="entry name" value="Carb_Metab_Trans_Reg"/>
</dbReference>
<dbReference type="OrthoDB" id="1924787at2759"/>
<keyword evidence="3" id="KW-0812">Transmembrane</keyword>
<evidence type="ECO:0000256" key="1">
    <source>
        <dbReference type="ARBA" id="ARBA00023242"/>
    </source>
</evidence>
<dbReference type="PANTHER" id="PTHR31668:SF4">
    <property type="entry name" value="TRANSCRIPTIONAL ACTIVATOR PROTEIN DAL81"/>
    <property type="match status" value="1"/>
</dbReference>
<feature type="compositionally biased region" description="Polar residues" evidence="2">
    <location>
        <begin position="37"/>
        <end position="50"/>
    </location>
</feature>
<dbReference type="AlphaFoldDB" id="A0A8K0WJ61"/>
<evidence type="ECO:0000256" key="2">
    <source>
        <dbReference type="SAM" id="MobiDB-lite"/>
    </source>
</evidence>
<dbReference type="PANTHER" id="PTHR31668">
    <property type="entry name" value="GLUCOSE TRANSPORT TRANSCRIPTION REGULATOR RGT1-RELATED-RELATED"/>
    <property type="match status" value="1"/>
</dbReference>
<dbReference type="EMBL" id="JAGPNK010000028">
    <property type="protein sequence ID" value="KAH7303875.1"/>
    <property type="molecule type" value="Genomic_DNA"/>
</dbReference>
<dbReference type="GO" id="GO:0003677">
    <property type="term" value="F:DNA binding"/>
    <property type="evidence" value="ECO:0007669"/>
    <property type="project" value="InterPro"/>
</dbReference>
<evidence type="ECO:0000259" key="4">
    <source>
        <dbReference type="SMART" id="SM00906"/>
    </source>
</evidence>
<keyword evidence="3" id="KW-0472">Membrane</keyword>
<accession>A0A8K0WJ61</accession>
<organism evidence="5 6">
    <name type="scientific">Stachybotrys elegans</name>
    <dbReference type="NCBI Taxonomy" id="80388"/>
    <lineage>
        <taxon>Eukaryota</taxon>
        <taxon>Fungi</taxon>
        <taxon>Dikarya</taxon>
        <taxon>Ascomycota</taxon>
        <taxon>Pezizomycotina</taxon>
        <taxon>Sordariomycetes</taxon>
        <taxon>Hypocreomycetidae</taxon>
        <taxon>Hypocreales</taxon>
        <taxon>Stachybotryaceae</taxon>
        <taxon>Stachybotrys</taxon>
    </lineage>
</organism>
<name>A0A8K0WJ61_9HYPO</name>